<evidence type="ECO:0000313" key="3">
    <source>
        <dbReference type="EMBL" id="SUB24833.1"/>
    </source>
</evidence>
<evidence type="ECO:0000313" key="4">
    <source>
        <dbReference type="Proteomes" id="UP000255098"/>
    </source>
</evidence>
<proteinExistence type="predicted"/>
<dbReference type="Proteomes" id="UP000255098">
    <property type="component" value="Unassembled WGS sequence"/>
</dbReference>
<dbReference type="SUPFAM" id="SSF56925">
    <property type="entry name" value="OMPA-like"/>
    <property type="match status" value="2"/>
</dbReference>
<dbReference type="Gene3D" id="2.40.160.90">
    <property type="match status" value="2"/>
</dbReference>
<feature type="chain" id="PRO_5017069800" evidence="1">
    <location>
        <begin position="21"/>
        <end position="598"/>
    </location>
</feature>
<keyword evidence="1" id="KW-0732">Signal</keyword>
<gene>
    <name evidence="3" type="primary">tbpB</name>
    <name evidence="3" type="ORF">NCTC11297_01897</name>
</gene>
<feature type="domain" description="Transferrin-binding protein B C-lobe/N-lobe beta-barrel" evidence="2">
    <location>
        <begin position="472"/>
        <end position="595"/>
    </location>
</feature>
<feature type="signal peptide" evidence="1">
    <location>
        <begin position="1"/>
        <end position="20"/>
    </location>
</feature>
<feature type="domain" description="Transferrin-binding protein B C-lobe/N-lobe beta-barrel" evidence="2">
    <location>
        <begin position="225"/>
        <end position="367"/>
    </location>
</feature>
<keyword evidence="4" id="KW-1185">Reference proteome</keyword>
<name>A0A379AUN2_AVIAV</name>
<protein>
    <submittedName>
        <fullName evidence="3">Transferrin-binding protein 2</fullName>
    </submittedName>
</protein>
<organism evidence="3 4">
    <name type="scientific">Avibacterium avium</name>
    <name type="common">Pasteurella avium</name>
    <dbReference type="NCBI Taxonomy" id="751"/>
    <lineage>
        <taxon>Bacteria</taxon>
        <taxon>Pseudomonadati</taxon>
        <taxon>Pseudomonadota</taxon>
        <taxon>Gammaproteobacteria</taxon>
        <taxon>Pasteurellales</taxon>
        <taxon>Pasteurellaceae</taxon>
        <taxon>Avibacterium</taxon>
    </lineage>
</organism>
<reference evidence="3 4" key="1">
    <citation type="submission" date="2018-06" db="EMBL/GenBank/DDBJ databases">
        <authorList>
            <consortium name="Pathogen Informatics"/>
            <person name="Doyle S."/>
        </authorList>
    </citation>
    <scope>NUCLEOTIDE SEQUENCE [LARGE SCALE GENOMIC DNA]</scope>
    <source>
        <strain evidence="4">NCTC 11297</strain>
    </source>
</reference>
<evidence type="ECO:0000259" key="2">
    <source>
        <dbReference type="Pfam" id="PF01298"/>
    </source>
</evidence>
<dbReference type="SMR" id="A0A379AUN2"/>
<dbReference type="Pfam" id="PF01298">
    <property type="entry name" value="TbpB_B_D"/>
    <property type="match status" value="2"/>
</dbReference>
<dbReference type="EMBL" id="UGSP01000001">
    <property type="protein sequence ID" value="SUB24833.1"/>
    <property type="molecule type" value="Genomic_DNA"/>
</dbReference>
<sequence length="598" mass="65494">MEMKKTILCTLSSLFCISCASGGGGFEVENANPPNVITDNQPAKPSYVNENNGKKLESPAPEDLSEMAWVATTPWGAGGGGDVFVMNSDYEYVKTQKRIISDTRTNLNPADYDVLLFKGDYPLTQDHQAHSESIQVIDENGKKVWKRAVKDISQVFPIEDKEKGTTLVFYSTEDRVNYIYLKITEYGDAKVGFIELIEQDPKTVLPRGQSYNNIFYAIREKTMDMPVKGKVTYNGVWEYATYTPEKSSGSGSYHETGQQAGGTSKQNKAVFTVDFSSKTVSGQLDAIDKNNKRIVYDINATITENGFRGNATKNSQTTLFVNEGNSNPPLPENAKVLGSFAGKKAEQLAGRVWSENNHFAGVFAAKQNSEEGVETDGKRLNAQTLSFTNEGDRSTFAENKPQSQNFSGDINTLQIDGILVNLDTTKTDNICCGNFSFLRFGIENHEIKQVDNQTDKRGNLFVQGYVTPISEIPSTGEVKYLGHWYGFGKGQATNVSRRYQDAEFTANFATRQVSGELKNNGETPAVKFENLAITDNGFTGKANLAVHDGNTTGSGSVITGEANVVGHFYGTNANEIGGTVIKEDKTFGAVFGGKQIQQ</sequence>
<dbReference type="InterPro" id="IPR001677">
    <property type="entry name" value="TbpB_B_D"/>
</dbReference>
<dbReference type="GeneID" id="300134083"/>
<dbReference type="InterPro" id="IPR011250">
    <property type="entry name" value="OMP/PagP_B-barrel"/>
</dbReference>
<evidence type="ECO:0000256" key="1">
    <source>
        <dbReference type="SAM" id="SignalP"/>
    </source>
</evidence>
<dbReference type="RefSeq" id="WP_115249962.1">
    <property type="nucleotide sequence ID" value="NZ_UGSP01000001.1"/>
</dbReference>
<accession>A0A379AUN2</accession>
<dbReference type="AlphaFoldDB" id="A0A379AUN2"/>